<dbReference type="CDD" id="cd01169">
    <property type="entry name" value="HMPP_kinase"/>
    <property type="match status" value="1"/>
</dbReference>
<evidence type="ECO:0000256" key="11">
    <source>
        <dbReference type="ARBA" id="ARBA00023268"/>
    </source>
</evidence>
<keyword evidence="6" id="KW-0547">Nucleotide-binding</keyword>
<keyword evidence="7" id="KW-0418">Kinase</keyword>
<evidence type="ECO:0000256" key="13">
    <source>
        <dbReference type="ARBA" id="ARBA00047851"/>
    </source>
</evidence>
<feature type="signal peptide" evidence="15">
    <location>
        <begin position="1"/>
        <end position="17"/>
    </location>
</feature>
<dbReference type="GO" id="GO:0004789">
    <property type="term" value="F:thiamine-phosphate diphosphorylase activity"/>
    <property type="evidence" value="ECO:0007669"/>
    <property type="project" value="UniProtKB-EC"/>
</dbReference>
<dbReference type="GO" id="GO:0005524">
    <property type="term" value="F:ATP binding"/>
    <property type="evidence" value="ECO:0007669"/>
    <property type="project" value="UniProtKB-KW"/>
</dbReference>
<organism evidence="18 19">
    <name type="scientific">Prymnesium parvum</name>
    <name type="common">Toxic golden alga</name>
    <dbReference type="NCBI Taxonomy" id="97485"/>
    <lineage>
        <taxon>Eukaryota</taxon>
        <taxon>Haptista</taxon>
        <taxon>Haptophyta</taxon>
        <taxon>Prymnesiophyceae</taxon>
        <taxon>Prymnesiales</taxon>
        <taxon>Prymnesiaceae</taxon>
        <taxon>Prymnesium</taxon>
    </lineage>
</organism>
<keyword evidence="10" id="KW-0784">Thiamine biosynthesis</keyword>
<comment type="catalytic activity">
    <reaction evidence="14">
        <text>2-[(2R,5Z)-2-carboxy-4-methylthiazol-5(2H)-ylidene]ethyl phosphate + 4-amino-2-methyl-5-(diphosphooxymethyl)pyrimidine + 2 H(+) = thiamine phosphate + CO2 + diphosphate</text>
        <dbReference type="Rhea" id="RHEA:47844"/>
        <dbReference type="ChEBI" id="CHEBI:15378"/>
        <dbReference type="ChEBI" id="CHEBI:16526"/>
        <dbReference type="ChEBI" id="CHEBI:33019"/>
        <dbReference type="ChEBI" id="CHEBI:37575"/>
        <dbReference type="ChEBI" id="CHEBI:57841"/>
        <dbReference type="ChEBI" id="CHEBI:62899"/>
        <dbReference type="EC" id="2.5.1.3"/>
    </reaction>
</comment>
<keyword evidence="15" id="KW-0732">Signal</keyword>
<dbReference type="FunFam" id="3.40.1190.20:FF:000003">
    <property type="entry name" value="Phosphomethylpyrimidine kinase ThiD"/>
    <property type="match status" value="1"/>
</dbReference>
<dbReference type="PANTHER" id="PTHR20858">
    <property type="entry name" value="PHOSPHOMETHYLPYRIMIDINE KINASE"/>
    <property type="match status" value="1"/>
</dbReference>
<evidence type="ECO:0000313" key="18">
    <source>
        <dbReference type="EMBL" id="KAL1504151.1"/>
    </source>
</evidence>
<dbReference type="GO" id="GO:0046872">
    <property type="term" value="F:metal ion binding"/>
    <property type="evidence" value="ECO:0007669"/>
    <property type="project" value="UniProtKB-KW"/>
</dbReference>
<keyword evidence="8" id="KW-0067">ATP-binding</keyword>
<dbReference type="GO" id="GO:0005829">
    <property type="term" value="C:cytosol"/>
    <property type="evidence" value="ECO:0007669"/>
    <property type="project" value="TreeGrafter"/>
</dbReference>
<dbReference type="InterPro" id="IPR013749">
    <property type="entry name" value="PM/HMP-P_kinase-1"/>
</dbReference>
<evidence type="ECO:0000256" key="15">
    <source>
        <dbReference type="SAM" id="SignalP"/>
    </source>
</evidence>
<comment type="cofactor">
    <cofactor evidence="1">
        <name>Mg(2+)</name>
        <dbReference type="ChEBI" id="CHEBI:18420"/>
    </cofactor>
</comment>
<dbReference type="SUPFAM" id="SSF51391">
    <property type="entry name" value="Thiamin phosphate synthase"/>
    <property type="match status" value="1"/>
</dbReference>
<evidence type="ECO:0000256" key="6">
    <source>
        <dbReference type="ARBA" id="ARBA00022741"/>
    </source>
</evidence>
<evidence type="ECO:0000313" key="19">
    <source>
        <dbReference type="Proteomes" id="UP001515480"/>
    </source>
</evidence>
<dbReference type="CDD" id="cd00564">
    <property type="entry name" value="TMP_TenI"/>
    <property type="match status" value="1"/>
</dbReference>
<protein>
    <recommendedName>
        <fullName evidence="3">thiamine phosphate synthase</fullName>
        <ecNumber evidence="3">2.5.1.3</ecNumber>
    </recommendedName>
</protein>
<evidence type="ECO:0000256" key="9">
    <source>
        <dbReference type="ARBA" id="ARBA00022842"/>
    </source>
</evidence>
<dbReference type="Proteomes" id="UP001515480">
    <property type="component" value="Unassembled WGS sequence"/>
</dbReference>
<evidence type="ECO:0000256" key="7">
    <source>
        <dbReference type="ARBA" id="ARBA00022777"/>
    </source>
</evidence>
<dbReference type="NCBIfam" id="TIGR00097">
    <property type="entry name" value="HMP-P_kinase"/>
    <property type="match status" value="1"/>
</dbReference>
<comment type="caution">
    <text evidence="18">The sequence shown here is derived from an EMBL/GenBank/DDBJ whole genome shotgun (WGS) entry which is preliminary data.</text>
</comment>
<evidence type="ECO:0000256" key="10">
    <source>
        <dbReference type="ARBA" id="ARBA00022977"/>
    </source>
</evidence>
<sequence length="513" mass="53855">MALVLAVIAGVPPIVWSIAGSDSGGGAGIQADLHAFHALGAHGCTVITATTAQNSREVRHVEFASREMLRHCIAVLRDDLPPRAVKLGMLGSDAVIAEVAPFVQAYEGMVVCDPVMVTTSGARLLDEGASEALQRDVFPYCSLVTPNLQEAEALLKRKLESPAEVEAGASELLRAGCRAVLIKGGHTVAHDGHSSFLAQDYFSDGTTSAWLTLPRLPTDETHGTGCTLSSATAALLANGMPLIDAVVLAKAYVHQGIAAATRLGSGPGPVAHTSFPSSPDSMPWLTIDVESARQRPCFPRCDGSAARGLLPIMDTSARVATVVEAGAKDVQLRLKGVSGEMLLNEVREAQRVCAANGARLWVNDHWETALACGAYGVHIGQEDLSAMSMTELERIASAGVRLGVSTHSYSELARAIAVRPSYISLGPVFQTSSKRVDFSPQGLLTVSRWRKLIPADTPFMAIGGISKDVAPSVLEAGADSIAVISALTESPEGLSLADATRAWNLLWSTASRA</sequence>
<dbReference type="InterPro" id="IPR004399">
    <property type="entry name" value="HMP/HMP-P_kinase_dom"/>
</dbReference>
<dbReference type="GO" id="GO:0008972">
    <property type="term" value="F:phosphomethylpyrimidine kinase activity"/>
    <property type="evidence" value="ECO:0007669"/>
    <property type="project" value="InterPro"/>
</dbReference>
<comment type="catalytic activity">
    <reaction evidence="12">
        <text>4-methyl-5-(2-phosphooxyethyl)-thiazole + 4-amino-2-methyl-5-(diphosphooxymethyl)pyrimidine + H(+) = thiamine phosphate + diphosphate</text>
        <dbReference type="Rhea" id="RHEA:22328"/>
        <dbReference type="ChEBI" id="CHEBI:15378"/>
        <dbReference type="ChEBI" id="CHEBI:33019"/>
        <dbReference type="ChEBI" id="CHEBI:37575"/>
        <dbReference type="ChEBI" id="CHEBI:57841"/>
        <dbReference type="ChEBI" id="CHEBI:58296"/>
        <dbReference type="EC" id="2.5.1.3"/>
    </reaction>
</comment>
<feature type="domain" description="Pyridoxamine kinase/Phosphomethylpyrimidine kinase" evidence="17">
    <location>
        <begin position="22"/>
        <end position="270"/>
    </location>
</feature>
<keyword evidence="9" id="KW-0460">Magnesium</keyword>
<feature type="chain" id="PRO_5044250873" description="thiamine phosphate synthase" evidence="15">
    <location>
        <begin position="18"/>
        <end position="513"/>
    </location>
</feature>
<evidence type="ECO:0000259" key="17">
    <source>
        <dbReference type="Pfam" id="PF08543"/>
    </source>
</evidence>
<dbReference type="Pfam" id="PF02581">
    <property type="entry name" value="TMP-TENI"/>
    <property type="match status" value="1"/>
</dbReference>
<keyword evidence="19" id="KW-1185">Reference proteome</keyword>
<accession>A0AB34INX9</accession>
<dbReference type="SUPFAM" id="SSF53613">
    <property type="entry name" value="Ribokinase-like"/>
    <property type="match status" value="1"/>
</dbReference>
<evidence type="ECO:0000256" key="12">
    <source>
        <dbReference type="ARBA" id="ARBA00047334"/>
    </source>
</evidence>
<dbReference type="InterPro" id="IPR034291">
    <property type="entry name" value="TMP_synthase"/>
</dbReference>
<evidence type="ECO:0000256" key="2">
    <source>
        <dbReference type="ARBA" id="ARBA00005165"/>
    </source>
</evidence>
<keyword evidence="5" id="KW-0479">Metal-binding</keyword>
<evidence type="ECO:0000256" key="1">
    <source>
        <dbReference type="ARBA" id="ARBA00001946"/>
    </source>
</evidence>
<keyword evidence="11" id="KW-0511">Multifunctional enzyme</keyword>
<dbReference type="InterPro" id="IPR036206">
    <property type="entry name" value="ThiamineP_synth_sf"/>
</dbReference>
<name>A0AB34INX9_PRYPA</name>
<evidence type="ECO:0000259" key="16">
    <source>
        <dbReference type="Pfam" id="PF02581"/>
    </source>
</evidence>
<evidence type="ECO:0000256" key="5">
    <source>
        <dbReference type="ARBA" id="ARBA00022723"/>
    </source>
</evidence>
<gene>
    <name evidence="18" type="ORF">AB1Y20_010560</name>
</gene>
<evidence type="ECO:0000256" key="8">
    <source>
        <dbReference type="ARBA" id="ARBA00022840"/>
    </source>
</evidence>
<dbReference type="Pfam" id="PF08543">
    <property type="entry name" value="Phos_pyr_kin"/>
    <property type="match status" value="1"/>
</dbReference>
<dbReference type="EMBL" id="JBGBPQ010000020">
    <property type="protein sequence ID" value="KAL1504151.1"/>
    <property type="molecule type" value="Genomic_DNA"/>
</dbReference>
<dbReference type="EC" id="2.5.1.3" evidence="3"/>
<dbReference type="PANTHER" id="PTHR20858:SF17">
    <property type="entry name" value="HYDROXYMETHYLPYRIMIDINE_PHOSPHOMETHYLPYRIMIDINE KINASE THI20-RELATED"/>
    <property type="match status" value="1"/>
</dbReference>
<feature type="domain" description="Thiamine phosphate synthase/TenI" evidence="16">
    <location>
        <begin position="316"/>
        <end position="487"/>
    </location>
</feature>
<comment type="pathway">
    <text evidence="2">Cofactor biosynthesis; thiamine diphosphate biosynthesis; thiamine phosphate from 4-amino-2-methyl-5-diphosphomethylpyrimidine and 4-methyl-5-(2-phosphoethyl)-thiazole: step 1/1.</text>
</comment>
<dbReference type="InterPro" id="IPR029056">
    <property type="entry name" value="Ribokinase-like"/>
</dbReference>
<dbReference type="InterPro" id="IPR013785">
    <property type="entry name" value="Aldolase_TIM"/>
</dbReference>
<dbReference type="Gene3D" id="3.20.20.70">
    <property type="entry name" value="Aldolase class I"/>
    <property type="match status" value="1"/>
</dbReference>
<evidence type="ECO:0000256" key="4">
    <source>
        <dbReference type="ARBA" id="ARBA00022679"/>
    </source>
</evidence>
<comment type="catalytic activity">
    <reaction evidence="13">
        <text>2-(2-carboxy-4-methylthiazol-5-yl)ethyl phosphate + 4-amino-2-methyl-5-(diphosphooxymethyl)pyrimidine + 2 H(+) = thiamine phosphate + CO2 + diphosphate</text>
        <dbReference type="Rhea" id="RHEA:47848"/>
        <dbReference type="ChEBI" id="CHEBI:15378"/>
        <dbReference type="ChEBI" id="CHEBI:16526"/>
        <dbReference type="ChEBI" id="CHEBI:33019"/>
        <dbReference type="ChEBI" id="CHEBI:37575"/>
        <dbReference type="ChEBI" id="CHEBI:57841"/>
        <dbReference type="ChEBI" id="CHEBI:62890"/>
        <dbReference type="EC" id="2.5.1.3"/>
    </reaction>
</comment>
<dbReference type="GO" id="GO:0009228">
    <property type="term" value="P:thiamine biosynthetic process"/>
    <property type="evidence" value="ECO:0007669"/>
    <property type="project" value="UniProtKB-KW"/>
</dbReference>
<dbReference type="InterPro" id="IPR022998">
    <property type="entry name" value="ThiamineP_synth_TenI"/>
</dbReference>
<proteinExistence type="inferred from homology"/>
<keyword evidence="4" id="KW-0808">Transferase</keyword>
<dbReference type="AlphaFoldDB" id="A0AB34INX9"/>
<dbReference type="GO" id="GO:0008902">
    <property type="term" value="F:hydroxymethylpyrimidine kinase activity"/>
    <property type="evidence" value="ECO:0007669"/>
    <property type="project" value="TreeGrafter"/>
</dbReference>
<dbReference type="Gene3D" id="3.40.1190.20">
    <property type="match status" value="1"/>
</dbReference>
<dbReference type="HAMAP" id="MF_00097">
    <property type="entry name" value="TMP_synthase"/>
    <property type="match status" value="1"/>
</dbReference>
<evidence type="ECO:0000256" key="3">
    <source>
        <dbReference type="ARBA" id="ARBA00012830"/>
    </source>
</evidence>
<reference evidence="18 19" key="1">
    <citation type="journal article" date="2024" name="Science">
        <title>Giant polyketide synthase enzymes in the biosynthesis of giant marine polyether toxins.</title>
        <authorList>
            <person name="Fallon T.R."/>
            <person name="Shende V.V."/>
            <person name="Wierzbicki I.H."/>
            <person name="Pendleton A.L."/>
            <person name="Watervoot N.F."/>
            <person name="Auber R.P."/>
            <person name="Gonzalez D.J."/>
            <person name="Wisecaver J.H."/>
            <person name="Moore B.S."/>
        </authorList>
    </citation>
    <scope>NUCLEOTIDE SEQUENCE [LARGE SCALE GENOMIC DNA]</scope>
    <source>
        <strain evidence="18 19">12B1</strain>
    </source>
</reference>
<evidence type="ECO:0000256" key="14">
    <source>
        <dbReference type="ARBA" id="ARBA00047883"/>
    </source>
</evidence>